<gene>
    <name evidence="1" type="ORF">SCLCIDRAFT_1222415</name>
</gene>
<reference evidence="1 2" key="1">
    <citation type="submission" date="2014-04" db="EMBL/GenBank/DDBJ databases">
        <authorList>
            <consortium name="DOE Joint Genome Institute"/>
            <person name="Kuo A."/>
            <person name="Kohler A."/>
            <person name="Nagy L.G."/>
            <person name="Floudas D."/>
            <person name="Copeland A."/>
            <person name="Barry K.W."/>
            <person name="Cichocki N."/>
            <person name="Veneault-Fourrey C."/>
            <person name="LaButti K."/>
            <person name="Lindquist E.A."/>
            <person name="Lipzen A."/>
            <person name="Lundell T."/>
            <person name="Morin E."/>
            <person name="Murat C."/>
            <person name="Sun H."/>
            <person name="Tunlid A."/>
            <person name="Henrissat B."/>
            <person name="Grigoriev I.V."/>
            <person name="Hibbett D.S."/>
            <person name="Martin F."/>
            <person name="Nordberg H.P."/>
            <person name="Cantor M.N."/>
            <person name="Hua S.X."/>
        </authorList>
    </citation>
    <scope>NUCLEOTIDE SEQUENCE [LARGE SCALE GENOMIC DNA]</scope>
    <source>
        <strain evidence="1 2">Foug A</strain>
    </source>
</reference>
<dbReference type="Proteomes" id="UP000053989">
    <property type="component" value="Unassembled WGS sequence"/>
</dbReference>
<protein>
    <submittedName>
        <fullName evidence="1">Uncharacterized protein</fullName>
    </submittedName>
</protein>
<evidence type="ECO:0000313" key="2">
    <source>
        <dbReference type="Proteomes" id="UP000053989"/>
    </source>
</evidence>
<proteinExistence type="predicted"/>
<sequence>MRELICLTREPQLCDVIGESAESSTRHKDSDSSYTYRETKYMDDIDTHLFFPSKYECLRILKFSK</sequence>
<dbReference type="EMBL" id="KN822165">
    <property type="protein sequence ID" value="KIM53990.1"/>
    <property type="molecule type" value="Genomic_DNA"/>
</dbReference>
<dbReference type="HOGENOM" id="CLU_2851022_0_0_1"/>
<organism evidence="1 2">
    <name type="scientific">Scleroderma citrinum Foug A</name>
    <dbReference type="NCBI Taxonomy" id="1036808"/>
    <lineage>
        <taxon>Eukaryota</taxon>
        <taxon>Fungi</taxon>
        <taxon>Dikarya</taxon>
        <taxon>Basidiomycota</taxon>
        <taxon>Agaricomycotina</taxon>
        <taxon>Agaricomycetes</taxon>
        <taxon>Agaricomycetidae</taxon>
        <taxon>Boletales</taxon>
        <taxon>Sclerodermatineae</taxon>
        <taxon>Sclerodermataceae</taxon>
        <taxon>Scleroderma</taxon>
    </lineage>
</organism>
<keyword evidence="2" id="KW-1185">Reference proteome</keyword>
<dbReference type="InParanoid" id="A0A0C3CZK7"/>
<dbReference type="AlphaFoldDB" id="A0A0C3CZK7"/>
<name>A0A0C3CZK7_9AGAM</name>
<evidence type="ECO:0000313" key="1">
    <source>
        <dbReference type="EMBL" id="KIM53990.1"/>
    </source>
</evidence>
<reference evidence="2" key="2">
    <citation type="submission" date="2015-01" db="EMBL/GenBank/DDBJ databases">
        <title>Evolutionary Origins and Diversification of the Mycorrhizal Mutualists.</title>
        <authorList>
            <consortium name="DOE Joint Genome Institute"/>
            <consortium name="Mycorrhizal Genomics Consortium"/>
            <person name="Kohler A."/>
            <person name="Kuo A."/>
            <person name="Nagy L.G."/>
            <person name="Floudas D."/>
            <person name="Copeland A."/>
            <person name="Barry K.W."/>
            <person name="Cichocki N."/>
            <person name="Veneault-Fourrey C."/>
            <person name="LaButti K."/>
            <person name="Lindquist E.A."/>
            <person name="Lipzen A."/>
            <person name="Lundell T."/>
            <person name="Morin E."/>
            <person name="Murat C."/>
            <person name="Riley R."/>
            <person name="Ohm R."/>
            <person name="Sun H."/>
            <person name="Tunlid A."/>
            <person name="Henrissat B."/>
            <person name="Grigoriev I.V."/>
            <person name="Hibbett D.S."/>
            <person name="Martin F."/>
        </authorList>
    </citation>
    <scope>NUCLEOTIDE SEQUENCE [LARGE SCALE GENOMIC DNA]</scope>
    <source>
        <strain evidence="2">Foug A</strain>
    </source>
</reference>
<accession>A0A0C3CZK7</accession>